<gene>
    <name evidence="2" type="ORF">GGR38_003263</name>
</gene>
<keyword evidence="3" id="KW-1185">Reference proteome</keyword>
<accession>A0A7W6CM68</accession>
<comment type="caution">
    <text evidence="2">The sequence shown here is derived from an EMBL/GenBank/DDBJ whole genome shotgun (WGS) entry which is preliminary data.</text>
</comment>
<sequence length="515" mass="58640">MVVIIELPNFAEMDDDEVARHHLTRMLDGQWSHQTRALLQHFGSRMLDLNDNWAETSTIWTCPVCRRDKPSIARMTPQGVLLCQLDEHHDHLRDHVETLVKANRGKESGEEMSRRAAARLSVMSLCERFTPTIICADCNQADAKAKAGIPTMERSFSFSPDEIASFIEPLPNRPHKVLVEKAEALWEELRADFADRLDFAGRMASRIARGKHEKEHHHAGIIIRDVRRELMMLSDLVSKAGGPQLRSLSLACDLSNRSRRTDGNASSTKAPRPSRVVTPTRADLEASNNRRRPDLWTMASEDWICQTCERRKFEVLRKNNKGGWTGNIHRIHTYSDECNAHSIQRRSKVGDYERIFGAHQALEICQDCRAILTEAAKILPGTGPDAFPPEVLKSLIGAPEAHLAHRLDREAIRRAVRMNTLWAEAAGAYWHHVSDAKAALLGLSKIDTYQPEQRQAIRDQFYVYWSLHQHGTVPTDRSYYEWLVDEGRRLIALEIRDSARAAESFNKKGVTEQFN</sequence>
<dbReference type="EMBL" id="JACIDX010000013">
    <property type="protein sequence ID" value="MBB3956300.1"/>
    <property type="molecule type" value="Genomic_DNA"/>
</dbReference>
<dbReference type="RefSeq" id="WP_183627204.1">
    <property type="nucleotide sequence ID" value="NZ_JACIDX010000013.1"/>
</dbReference>
<evidence type="ECO:0000313" key="3">
    <source>
        <dbReference type="Proteomes" id="UP000548867"/>
    </source>
</evidence>
<proteinExistence type="predicted"/>
<dbReference type="AlphaFoldDB" id="A0A7W6CM68"/>
<reference evidence="2 3" key="1">
    <citation type="submission" date="2020-08" db="EMBL/GenBank/DDBJ databases">
        <title>Genomic Encyclopedia of Type Strains, Phase IV (KMG-IV): sequencing the most valuable type-strain genomes for metagenomic binning, comparative biology and taxonomic classification.</title>
        <authorList>
            <person name="Goeker M."/>
        </authorList>
    </citation>
    <scope>NUCLEOTIDE SEQUENCE [LARGE SCALE GENOMIC DNA]</scope>
    <source>
        <strain evidence="2 3">DSM 27057</strain>
    </source>
</reference>
<name>A0A7W6CM68_9SPHN</name>
<feature type="region of interest" description="Disordered" evidence="1">
    <location>
        <begin position="257"/>
        <end position="289"/>
    </location>
</feature>
<organism evidence="2 3">
    <name type="scientific">Novosphingobium sediminicola</name>
    <dbReference type="NCBI Taxonomy" id="563162"/>
    <lineage>
        <taxon>Bacteria</taxon>
        <taxon>Pseudomonadati</taxon>
        <taxon>Pseudomonadota</taxon>
        <taxon>Alphaproteobacteria</taxon>
        <taxon>Sphingomonadales</taxon>
        <taxon>Sphingomonadaceae</taxon>
        <taxon>Novosphingobium</taxon>
    </lineage>
</organism>
<evidence type="ECO:0000313" key="2">
    <source>
        <dbReference type="EMBL" id="MBB3956300.1"/>
    </source>
</evidence>
<protein>
    <submittedName>
        <fullName evidence="2">Rubredoxin</fullName>
    </submittedName>
</protein>
<evidence type="ECO:0000256" key="1">
    <source>
        <dbReference type="SAM" id="MobiDB-lite"/>
    </source>
</evidence>
<dbReference type="Proteomes" id="UP000548867">
    <property type="component" value="Unassembled WGS sequence"/>
</dbReference>